<dbReference type="EMBL" id="JABXXQ010000162">
    <property type="protein sequence ID" value="NVN30489.1"/>
    <property type="molecule type" value="Genomic_DNA"/>
</dbReference>
<comment type="caution">
    <text evidence="1">The sequence shown here is derived from an EMBL/GenBank/DDBJ whole genome shotgun (WGS) entry which is preliminary data.</text>
</comment>
<protein>
    <recommendedName>
        <fullName evidence="3">SMP-30/Gluconolactonase/LRE-like region domain-containing protein</fullName>
    </recommendedName>
</protein>
<evidence type="ECO:0008006" key="3">
    <source>
        <dbReference type="Google" id="ProtNLM"/>
    </source>
</evidence>
<dbReference type="Gene3D" id="2.120.10.30">
    <property type="entry name" value="TolB, C-terminal domain"/>
    <property type="match status" value="1"/>
</dbReference>
<accession>A0A850NQ62</accession>
<reference evidence="1 2" key="1">
    <citation type="submission" date="2020-06" db="EMBL/GenBank/DDBJ databases">
        <title>Description of novel acetic acid bacteria.</title>
        <authorList>
            <person name="Sombolestani A."/>
        </authorList>
    </citation>
    <scope>NUCLEOTIDE SEQUENCE [LARGE SCALE GENOMIC DNA]</scope>
    <source>
        <strain evidence="1 2">LMG 26838</strain>
    </source>
</reference>
<sequence length="370" mass="39144">MLLFSLLVCGTTHAADRAGFLETIHKHRMVTSTVTPNGDVNPYAIVVAPASAGMIEKDDVLVDNFNNISNLQGTGTTIIGYRPSTKATYVFARLPQHLAQCPGGVGLTTSMAMLKTGWVIVGSTPSTDGTTATKGDGCLIVIDPQGHPVTAWSGAHIIDPWGNMAVSDAGGQATLFVSMAGEGIPSPDVTDPQTHLPVIVRKASVLRIDLRIPDGKPPEIASETVVGDGFSQRADRDNFLLGPTGEALAPDGTLYVTDGLDNLVVAIPDALTRTTSAGTGRVVTKDGLLAWPLALDWTPEGHLLACNGKDGRVVEIDPKSGQQIYAQWIDNDQAQSPPGNGDLFGIAMMPDRKGFYYVEDDMNTLMEARP</sequence>
<proteinExistence type="predicted"/>
<dbReference type="Proteomes" id="UP000565205">
    <property type="component" value="Unassembled WGS sequence"/>
</dbReference>
<dbReference type="InterPro" id="IPR011042">
    <property type="entry name" value="6-blade_b-propeller_TolB-like"/>
</dbReference>
<dbReference type="AlphaFoldDB" id="A0A850NQ62"/>
<organism evidence="1 2">
    <name type="scientific">Endobacter medicaginis</name>
    <dbReference type="NCBI Taxonomy" id="1181271"/>
    <lineage>
        <taxon>Bacteria</taxon>
        <taxon>Pseudomonadati</taxon>
        <taxon>Pseudomonadota</taxon>
        <taxon>Alphaproteobacteria</taxon>
        <taxon>Acetobacterales</taxon>
        <taxon>Acetobacteraceae</taxon>
        <taxon>Endobacter</taxon>
    </lineage>
</organism>
<dbReference type="SUPFAM" id="SSF63829">
    <property type="entry name" value="Calcium-dependent phosphotriesterase"/>
    <property type="match status" value="1"/>
</dbReference>
<gene>
    <name evidence="1" type="ORF">HUK83_09110</name>
</gene>
<evidence type="ECO:0000313" key="1">
    <source>
        <dbReference type="EMBL" id="NVN30489.1"/>
    </source>
</evidence>
<name>A0A850NQ62_9PROT</name>
<evidence type="ECO:0000313" key="2">
    <source>
        <dbReference type="Proteomes" id="UP000565205"/>
    </source>
</evidence>